<name>A0ABS8T9N7_DATST</name>
<protein>
    <submittedName>
        <fullName evidence="1">Uncharacterized protein</fullName>
    </submittedName>
</protein>
<feature type="non-terminal residue" evidence="1">
    <location>
        <position position="1"/>
    </location>
</feature>
<feature type="non-terminal residue" evidence="1">
    <location>
        <position position="70"/>
    </location>
</feature>
<proteinExistence type="predicted"/>
<keyword evidence="2" id="KW-1185">Reference proteome</keyword>
<organism evidence="1 2">
    <name type="scientific">Datura stramonium</name>
    <name type="common">Jimsonweed</name>
    <name type="synonym">Common thornapple</name>
    <dbReference type="NCBI Taxonomy" id="4076"/>
    <lineage>
        <taxon>Eukaryota</taxon>
        <taxon>Viridiplantae</taxon>
        <taxon>Streptophyta</taxon>
        <taxon>Embryophyta</taxon>
        <taxon>Tracheophyta</taxon>
        <taxon>Spermatophyta</taxon>
        <taxon>Magnoliopsida</taxon>
        <taxon>eudicotyledons</taxon>
        <taxon>Gunneridae</taxon>
        <taxon>Pentapetalae</taxon>
        <taxon>asterids</taxon>
        <taxon>lamiids</taxon>
        <taxon>Solanales</taxon>
        <taxon>Solanaceae</taxon>
        <taxon>Solanoideae</taxon>
        <taxon>Datureae</taxon>
        <taxon>Datura</taxon>
    </lineage>
</organism>
<dbReference type="Proteomes" id="UP000823775">
    <property type="component" value="Unassembled WGS sequence"/>
</dbReference>
<gene>
    <name evidence="1" type="ORF">HAX54_006064</name>
</gene>
<accession>A0ABS8T9N7</accession>
<evidence type="ECO:0000313" key="2">
    <source>
        <dbReference type="Proteomes" id="UP000823775"/>
    </source>
</evidence>
<sequence length="70" mass="8209">FLKIRNSLPAIQMLFQQSEQDIIAEKDKQSTLVTAQCSPLRSPFFEILLEELKTRDSLKRGQKNERMNKE</sequence>
<evidence type="ECO:0000313" key="1">
    <source>
        <dbReference type="EMBL" id="MCD7468131.1"/>
    </source>
</evidence>
<comment type="caution">
    <text evidence="1">The sequence shown here is derived from an EMBL/GenBank/DDBJ whole genome shotgun (WGS) entry which is preliminary data.</text>
</comment>
<dbReference type="EMBL" id="JACEIK010001300">
    <property type="protein sequence ID" value="MCD7468131.1"/>
    <property type="molecule type" value="Genomic_DNA"/>
</dbReference>
<reference evidence="1 2" key="1">
    <citation type="journal article" date="2021" name="BMC Genomics">
        <title>Datura genome reveals duplications of psychoactive alkaloid biosynthetic genes and high mutation rate following tissue culture.</title>
        <authorList>
            <person name="Rajewski A."/>
            <person name="Carter-House D."/>
            <person name="Stajich J."/>
            <person name="Litt A."/>
        </authorList>
    </citation>
    <scope>NUCLEOTIDE SEQUENCE [LARGE SCALE GENOMIC DNA]</scope>
    <source>
        <strain evidence="1">AR-01</strain>
    </source>
</reference>